<comment type="caution">
    <text evidence="1">The sequence shown here is derived from an EMBL/GenBank/DDBJ whole genome shotgun (WGS) entry which is preliminary data.</text>
</comment>
<proteinExistence type="predicted"/>
<dbReference type="EMBL" id="JACGWK010000224">
    <property type="protein sequence ID" value="KAL0302715.1"/>
    <property type="molecule type" value="Genomic_DNA"/>
</dbReference>
<dbReference type="AlphaFoldDB" id="A0AAW2K7P6"/>
<protein>
    <submittedName>
        <fullName evidence="1">Uncharacterized protein</fullName>
    </submittedName>
</protein>
<sequence>MHGEPLSWYKWMFPNHQLSSWMRFFAHWSFVLAHRLLIITRLLFSSFANHGSIAEFQRELERLCNRVVGLPPEVVLNCFISVLRSDIQRELAVLQPFSISQAVGLAKLVEAEFLDARAS</sequence>
<accession>A0AAW2K7P6</accession>
<reference evidence="1" key="2">
    <citation type="journal article" date="2024" name="Plant">
        <title>Genomic evolution and insights into agronomic trait innovations of Sesamum species.</title>
        <authorList>
            <person name="Miao H."/>
            <person name="Wang L."/>
            <person name="Qu L."/>
            <person name="Liu H."/>
            <person name="Sun Y."/>
            <person name="Le M."/>
            <person name="Wang Q."/>
            <person name="Wei S."/>
            <person name="Zheng Y."/>
            <person name="Lin W."/>
            <person name="Duan Y."/>
            <person name="Cao H."/>
            <person name="Xiong S."/>
            <person name="Wang X."/>
            <person name="Wei L."/>
            <person name="Li C."/>
            <person name="Ma Q."/>
            <person name="Ju M."/>
            <person name="Zhao R."/>
            <person name="Li G."/>
            <person name="Mu C."/>
            <person name="Tian Q."/>
            <person name="Mei H."/>
            <person name="Zhang T."/>
            <person name="Gao T."/>
            <person name="Zhang H."/>
        </authorList>
    </citation>
    <scope>NUCLEOTIDE SEQUENCE</scope>
    <source>
        <strain evidence="1">G01</strain>
    </source>
</reference>
<evidence type="ECO:0000313" key="1">
    <source>
        <dbReference type="EMBL" id="KAL0302715.1"/>
    </source>
</evidence>
<name>A0AAW2K7P6_9LAMI</name>
<gene>
    <name evidence="1" type="ORF">Sangu_3082900</name>
</gene>
<organism evidence="1">
    <name type="scientific">Sesamum angustifolium</name>
    <dbReference type="NCBI Taxonomy" id="2727405"/>
    <lineage>
        <taxon>Eukaryota</taxon>
        <taxon>Viridiplantae</taxon>
        <taxon>Streptophyta</taxon>
        <taxon>Embryophyta</taxon>
        <taxon>Tracheophyta</taxon>
        <taxon>Spermatophyta</taxon>
        <taxon>Magnoliopsida</taxon>
        <taxon>eudicotyledons</taxon>
        <taxon>Gunneridae</taxon>
        <taxon>Pentapetalae</taxon>
        <taxon>asterids</taxon>
        <taxon>lamiids</taxon>
        <taxon>Lamiales</taxon>
        <taxon>Pedaliaceae</taxon>
        <taxon>Sesamum</taxon>
    </lineage>
</organism>
<reference evidence="1" key="1">
    <citation type="submission" date="2020-06" db="EMBL/GenBank/DDBJ databases">
        <authorList>
            <person name="Li T."/>
            <person name="Hu X."/>
            <person name="Zhang T."/>
            <person name="Song X."/>
            <person name="Zhang H."/>
            <person name="Dai N."/>
            <person name="Sheng W."/>
            <person name="Hou X."/>
            <person name="Wei L."/>
        </authorList>
    </citation>
    <scope>NUCLEOTIDE SEQUENCE</scope>
    <source>
        <strain evidence="1">G01</strain>
        <tissue evidence="1">Leaf</tissue>
    </source>
</reference>